<dbReference type="InterPro" id="IPR013785">
    <property type="entry name" value="Aldolase_TIM"/>
</dbReference>
<dbReference type="SUPFAM" id="SSF51569">
    <property type="entry name" value="Aldolase"/>
    <property type="match status" value="1"/>
</dbReference>
<dbReference type="InterPro" id="IPR050073">
    <property type="entry name" value="2-IPM_HCS-like"/>
</dbReference>
<reference evidence="3 4" key="1">
    <citation type="submission" date="2020-10" db="EMBL/GenBank/DDBJ databases">
        <title>Sequencing the genomes of 1000 actinobacteria strains.</title>
        <authorList>
            <person name="Klenk H.-P."/>
        </authorList>
    </citation>
    <scope>NUCLEOTIDE SEQUENCE [LARGE SCALE GENOMIC DNA]</scope>
    <source>
        <strain evidence="3 4">DSM 15474</strain>
    </source>
</reference>
<feature type="domain" description="Pyruvate carboxyltransferase" evidence="2">
    <location>
        <begin position="5"/>
        <end position="265"/>
    </location>
</feature>
<evidence type="ECO:0000259" key="2">
    <source>
        <dbReference type="PROSITE" id="PS50991"/>
    </source>
</evidence>
<dbReference type="Pfam" id="PF00682">
    <property type="entry name" value="HMGL-like"/>
    <property type="match status" value="1"/>
</dbReference>
<evidence type="ECO:0000313" key="3">
    <source>
        <dbReference type="EMBL" id="MBE1515771.1"/>
    </source>
</evidence>
<accession>A0ABR9JB57</accession>
<dbReference type="Proteomes" id="UP000636579">
    <property type="component" value="Unassembled WGS sequence"/>
</dbReference>
<sequence length="540" mass="59874">MEIAKMFLDCTFRDGGYYNFWDFSRELILDYLSALPAAGVDVLELGFRTLKDSGYQGPCAFTTDDFLRGLPLPDSIMIGVMVNGGELTGKTMPQVEALERLFPVSAADSPVELVRVACHVHEFEAAVPATNWLKDRGYKVGFNLMQVADRSEEDIKRLARTAAQHPLDVLYFADSFGGMSPDQAAQIIQWIRTEWSGPMGIHTHDNMGLALSNSLRAMDEGVEWIDSTVTGMGRGPGNARTEELAIEMAARRDKSANFVPLMNLLRKHFKPMQAHYGWGTNPFYYLAGKYSIHPTYIQFMLNDARYDEEDVLSVIEHLRVEGGAKFDVQTMDAARQFYGEEAQGSWSPQSLFKDRDVLLLGTGPGVADHQLALESFIKEHKPLVVALNTQTSVSSDLIDVRVASHPIRLLADAEQHVRLPQPLIAPYSMLPRDAKDALGEKEVLDFGLRVQSDTFSFGDTHCVAPTSLVMAYAFAVIASGKAKGLYLAGFDGYPGEDARNEEMNHVVRRYTEEGGAVQLTSITPTKYDVDVQKSVYGMIS</sequence>
<dbReference type="RefSeq" id="WP_225940020.1">
    <property type="nucleotide sequence ID" value="NZ_JADBEE010000002.1"/>
</dbReference>
<gene>
    <name evidence="3" type="ORF">H4W26_002563</name>
</gene>
<keyword evidence="3" id="KW-0456">Lyase</keyword>
<dbReference type="GO" id="GO:0008701">
    <property type="term" value="F:4-hydroxy-2-oxovalerate aldolase activity"/>
    <property type="evidence" value="ECO:0007669"/>
    <property type="project" value="UniProtKB-EC"/>
</dbReference>
<dbReference type="CDD" id="cd07944">
    <property type="entry name" value="DRE_TIM_HOA_like"/>
    <property type="match status" value="1"/>
</dbReference>
<evidence type="ECO:0000313" key="4">
    <source>
        <dbReference type="Proteomes" id="UP000636579"/>
    </source>
</evidence>
<name>A0ABR9JB57_9MICC</name>
<organism evidence="3 4">
    <name type="scientific">Nesterenkonia halotolerans</name>
    <dbReference type="NCBI Taxonomy" id="225325"/>
    <lineage>
        <taxon>Bacteria</taxon>
        <taxon>Bacillati</taxon>
        <taxon>Actinomycetota</taxon>
        <taxon>Actinomycetes</taxon>
        <taxon>Micrococcales</taxon>
        <taxon>Micrococcaceae</taxon>
        <taxon>Nesterenkonia</taxon>
    </lineage>
</organism>
<dbReference type="Gene3D" id="3.20.20.70">
    <property type="entry name" value="Aldolase class I"/>
    <property type="match status" value="1"/>
</dbReference>
<dbReference type="PROSITE" id="PS50991">
    <property type="entry name" value="PYR_CT"/>
    <property type="match status" value="1"/>
</dbReference>
<dbReference type="PANTHER" id="PTHR10277:SF9">
    <property type="entry name" value="2-ISOPROPYLMALATE SYNTHASE 1, CHLOROPLASTIC-RELATED"/>
    <property type="match status" value="1"/>
</dbReference>
<proteinExistence type="predicted"/>
<evidence type="ECO:0000256" key="1">
    <source>
        <dbReference type="ARBA" id="ARBA00023211"/>
    </source>
</evidence>
<keyword evidence="4" id="KW-1185">Reference proteome</keyword>
<comment type="caution">
    <text evidence="3">The sequence shown here is derived from an EMBL/GenBank/DDBJ whole genome shotgun (WGS) entry which is preliminary data.</text>
</comment>
<dbReference type="EMBL" id="JADBEE010000002">
    <property type="protein sequence ID" value="MBE1515771.1"/>
    <property type="molecule type" value="Genomic_DNA"/>
</dbReference>
<protein>
    <submittedName>
        <fullName evidence="3">4-hydroxy 2-oxovalerate aldolase</fullName>
        <ecNumber evidence="3">4.1.3.39</ecNumber>
    </submittedName>
</protein>
<dbReference type="EC" id="4.1.3.39" evidence="3"/>
<keyword evidence="1" id="KW-0464">Manganese</keyword>
<dbReference type="PANTHER" id="PTHR10277">
    <property type="entry name" value="HOMOCITRATE SYNTHASE-RELATED"/>
    <property type="match status" value="1"/>
</dbReference>
<dbReference type="InterPro" id="IPR000891">
    <property type="entry name" value="PYR_CT"/>
</dbReference>